<keyword evidence="3 6" id="KW-0812">Transmembrane</keyword>
<keyword evidence="2" id="KW-1003">Cell membrane</keyword>
<dbReference type="InterPro" id="IPR019108">
    <property type="entry name" value="Caa3_assmbl_CtaG-rel"/>
</dbReference>
<dbReference type="Pfam" id="PF09678">
    <property type="entry name" value="Caa3_CtaG"/>
    <property type="match status" value="1"/>
</dbReference>
<feature type="transmembrane region" description="Helical" evidence="6">
    <location>
        <begin position="114"/>
        <end position="137"/>
    </location>
</feature>
<evidence type="ECO:0000256" key="6">
    <source>
        <dbReference type="SAM" id="Phobius"/>
    </source>
</evidence>
<dbReference type="EMBL" id="RCVZ01000005">
    <property type="protein sequence ID" value="RLQ95867.1"/>
    <property type="molecule type" value="Genomic_DNA"/>
</dbReference>
<comment type="caution">
    <text evidence="7">The sequence shown here is derived from an EMBL/GenBank/DDBJ whole genome shotgun (WGS) entry which is preliminary data.</text>
</comment>
<keyword evidence="5 6" id="KW-0472">Membrane</keyword>
<accession>A0A3L7JYI5</accession>
<dbReference type="NCBIfam" id="TIGR02737">
    <property type="entry name" value="caa3_CtaG"/>
    <property type="match status" value="1"/>
</dbReference>
<evidence type="ECO:0000256" key="1">
    <source>
        <dbReference type="ARBA" id="ARBA00004651"/>
    </source>
</evidence>
<comment type="subcellular location">
    <subcellularLocation>
        <location evidence="1">Cell membrane</location>
        <topology evidence="1">Multi-pass membrane protein</topology>
    </subcellularLocation>
</comment>
<dbReference type="OrthoDB" id="128422at2"/>
<dbReference type="GO" id="GO:0005886">
    <property type="term" value="C:plasma membrane"/>
    <property type="evidence" value="ECO:0007669"/>
    <property type="project" value="UniProtKB-SubCell"/>
</dbReference>
<feature type="transmembrane region" description="Helical" evidence="6">
    <location>
        <begin position="83"/>
        <end position="102"/>
    </location>
</feature>
<keyword evidence="4 6" id="KW-1133">Transmembrane helix</keyword>
<feature type="transmembrane region" description="Helical" evidence="6">
    <location>
        <begin position="12"/>
        <end position="30"/>
    </location>
</feature>
<organism evidence="7 8">
    <name type="scientific">Falsibacillus albus</name>
    <dbReference type="NCBI Taxonomy" id="2478915"/>
    <lineage>
        <taxon>Bacteria</taxon>
        <taxon>Bacillati</taxon>
        <taxon>Bacillota</taxon>
        <taxon>Bacilli</taxon>
        <taxon>Bacillales</taxon>
        <taxon>Bacillaceae</taxon>
        <taxon>Falsibacillus</taxon>
    </lineage>
</organism>
<evidence type="ECO:0000256" key="5">
    <source>
        <dbReference type="ARBA" id="ARBA00023136"/>
    </source>
</evidence>
<proteinExistence type="predicted"/>
<keyword evidence="8" id="KW-1185">Reference proteome</keyword>
<evidence type="ECO:0000313" key="7">
    <source>
        <dbReference type="EMBL" id="RLQ95867.1"/>
    </source>
</evidence>
<gene>
    <name evidence="7" type="primary">ctaG</name>
    <name evidence="7" type="ORF">D9X91_09630</name>
</gene>
<evidence type="ECO:0000256" key="2">
    <source>
        <dbReference type="ARBA" id="ARBA00022475"/>
    </source>
</evidence>
<protein>
    <submittedName>
        <fullName evidence="7">Cytochrome c oxidase assembly factor CtaG</fullName>
    </submittedName>
</protein>
<dbReference type="AlphaFoldDB" id="A0A3L7JYI5"/>
<feature type="transmembrane region" description="Helical" evidence="6">
    <location>
        <begin position="149"/>
        <end position="167"/>
    </location>
</feature>
<name>A0A3L7JYI5_9BACI</name>
<evidence type="ECO:0000313" key="8">
    <source>
        <dbReference type="Proteomes" id="UP000276770"/>
    </source>
</evidence>
<dbReference type="RefSeq" id="WP_121680393.1">
    <property type="nucleotide sequence ID" value="NZ_RCVZ01000005.1"/>
</dbReference>
<dbReference type="InterPro" id="IPR014108">
    <property type="entry name" value="Caa3-assmbl_CtaG"/>
</dbReference>
<dbReference type="Proteomes" id="UP000276770">
    <property type="component" value="Unassembled WGS sequence"/>
</dbReference>
<evidence type="ECO:0000256" key="4">
    <source>
        <dbReference type="ARBA" id="ARBA00022989"/>
    </source>
</evidence>
<feature type="transmembrane region" description="Helical" evidence="6">
    <location>
        <begin position="187"/>
        <end position="206"/>
    </location>
</feature>
<sequence>MPLGIFGFQALWSPYFLFSVASLTAIYFLLTTKWRHKFKDSEPLTTKQASLFISTMIIVYIVKGSPVDIIGHILFSIHMIQMAILYLIVPPILIASIPTYLWSAFINLPVVKPIFHFFTLPLIALILFNGVFSFYHVPSIFDAIKTHETLHITYTIVLFVFAIFMWWPLVNKLPGQYQLSGVKKIGYVFADGILLTPACALIIFADHPLYASYADASVWLKAMSLCVPNGTLANLSLSGPELFTNMPVVEDQQLGGVVMKVIQEIVYGVMLFQVFFQWFKKEQEDSDAINEAALKAYQANSPRTVE</sequence>
<reference evidence="7 8" key="1">
    <citation type="submission" date="2018-10" db="EMBL/GenBank/DDBJ databases">
        <title>Falsibacillus sp. genome draft.</title>
        <authorList>
            <person name="Shi S."/>
        </authorList>
    </citation>
    <scope>NUCLEOTIDE SEQUENCE [LARGE SCALE GENOMIC DNA]</scope>
    <source>
        <strain evidence="7 8">GY 10110</strain>
    </source>
</reference>
<evidence type="ECO:0000256" key="3">
    <source>
        <dbReference type="ARBA" id="ARBA00022692"/>
    </source>
</evidence>